<protein>
    <submittedName>
        <fullName evidence="2">VOC family protein</fullName>
    </submittedName>
</protein>
<accession>A0A934K5R1</accession>
<reference evidence="2 3" key="1">
    <citation type="submission" date="2020-10" db="EMBL/GenBank/DDBJ databases">
        <title>Ca. Dormibacterota MAGs.</title>
        <authorList>
            <person name="Montgomery K."/>
        </authorList>
    </citation>
    <scope>NUCLEOTIDE SEQUENCE [LARGE SCALE GENOMIC DNA]</scope>
    <source>
        <strain evidence="2">SC8811_S16_3</strain>
    </source>
</reference>
<proteinExistence type="predicted"/>
<dbReference type="Proteomes" id="UP000620075">
    <property type="component" value="Unassembled WGS sequence"/>
</dbReference>
<evidence type="ECO:0000259" key="1">
    <source>
        <dbReference type="PROSITE" id="PS51819"/>
    </source>
</evidence>
<dbReference type="InterPro" id="IPR029068">
    <property type="entry name" value="Glyas_Bleomycin-R_OHBP_Dase"/>
</dbReference>
<gene>
    <name evidence="2" type="ORF">JF888_03170</name>
</gene>
<feature type="domain" description="VOC" evidence="1">
    <location>
        <begin position="2"/>
        <end position="120"/>
    </location>
</feature>
<dbReference type="InterPro" id="IPR037523">
    <property type="entry name" value="VOC_core"/>
</dbReference>
<evidence type="ECO:0000313" key="3">
    <source>
        <dbReference type="Proteomes" id="UP000620075"/>
    </source>
</evidence>
<dbReference type="AlphaFoldDB" id="A0A934K5R1"/>
<dbReference type="CDD" id="cd06587">
    <property type="entry name" value="VOC"/>
    <property type="match status" value="1"/>
</dbReference>
<organism evidence="2 3">
    <name type="scientific">Candidatus Dormiibacter inghamiae</name>
    <dbReference type="NCBI Taxonomy" id="3127013"/>
    <lineage>
        <taxon>Bacteria</taxon>
        <taxon>Bacillati</taxon>
        <taxon>Candidatus Dormiibacterota</taxon>
        <taxon>Candidatus Dormibacteria</taxon>
        <taxon>Candidatus Dormibacterales</taxon>
        <taxon>Candidatus Dormibacteraceae</taxon>
        <taxon>Candidatus Dormiibacter</taxon>
    </lineage>
</organism>
<dbReference type="EMBL" id="JAEKNQ010000016">
    <property type="protein sequence ID" value="MBJ7602186.1"/>
    <property type="molecule type" value="Genomic_DNA"/>
</dbReference>
<dbReference type="SUPFAM" id="SSF54593">
    <property type="entry name" value="Glyoxalase/Bleomycin resistance protein/Dihydroxybiphenyl dioxygenase"/>
    <property type="match status" value="1"/>
</dbReference>
<dbReference type="Gene3D" id="3.10.180.10">
    <property type="entry name" value="2,3-Dihydroxybiphenyl 1,2-Dioxygenase, domain 1"/>
    <property type="match status" value="1"/>
</dbReference>
<name>A0A934K5R1_9BACT</name>
<comment type="caution">
    <text evidence="2">The sequence shown here is derived from an EMBL/GenBank/DDBJ whole genome shotgun (WGS) entry which is preliminary data.</text>
</comment>
<dbReference type="InterPro" id="IPR041581">
    <property type="entry name" value="Glyoxalase_6"/>
</dbReference>
<evidence type="ECO:0000313" key="2">
    <source>
        <dbReference type="EMBL" id="MBJ7602186.1"/>
    </source>
</evidence>
<dbReference type="PROSITE" id="PS51819">
    <property type="entry name" value="VOC"/>
    <property type="match status" value="1"/>
</dbReference>
<dbReference type="Pfam" id="PF18029">
    <property type="entry name" value="Glyoxalase_6"/>
    <property type="match status" value="1"/>
</dbReference>
<sequence length="136" mass="15007">MRIFRVILPVDDLERATQFYGTLLETHGERVTSGRHYFDCGGILLACWDPLADGDPTFPGPNPGHVYLTTGERLEAVRQRAIDAGAVPDPWRGTIASRPWGERSFYARDPWGNPFCIVEAGSEYLGGGFEILPASP</sequence>
<dbReference type="RefSeq" id="WP_338176586.1">
    <property type="nucleotide sequence ID" value="NZ_JAEKNQ010000016.1"/>
</dbReference>